<proteinExistence type="predicted"/>
<evidence type="ECO:0000313" key="2">
    <source>
        <dbReference type="Proteomes" id="UP000054466"/>
    </source>
</evidence>
<sequence length="205" mass="23151">MRSIKVFSFPGTLTTLRKALEVASQAIQCEYCPRRFLSAMQIAQLVGVLLISVTECYAKILETFEASAASVREGNIVRIQLLDPRDQSCPPPRTDLDPHHESYTFTLNLGGPTWKELAKMALKAEIFGSKTNDENGQPPLSVVSLLQCMEQRQISWHTVAPPPDFPVIYRGSYHKECPTCLLLVYECRRLLSLYDQTEYIQNVPT</sequence>
<dbReference type="OrthoDB" id="4356994at2759"/>
<accession>A0A0D2CIT8</accession>
<keyword evidence="2" id="KW-1185">Reference proteome</keyword>
<dbReference type="HOGENOM" id="CLU_026660_2_0_1"/>
<evidence type="ECO:0000313" key="1">
    <source>
        <dbReference type="EMBL" id="KIW31008.1"/>
    </source>
</evidence>
<dbReference type="VEuPathDB" id="FungiDB:PV07_02693"/>
<protein>
    <submittedName>
        <fullName evidence="1">Uncharacterized protein</fullName>
    </submittedName>
</protein>
<reference evidence="1 2" key="1">
    <citation type="submission" date="2015-01" db="EMBL/GenBank/DDBJ databases">
        <title>The Genome Sequence of Cladophialophora immunda CBS83496.</title>
        <authorList>
            <consortium name="The Broad Institute Genomics Platform"/>
            <person name="Cuomo C."/>
            <person name="de Hoog S."/>
            <person name="Gorbushina A."/>
            <person name="Stielow B."/>
            <person name="Teixiera M."/>
            <person name="Abouelleil A."/>
            <person name="Chapman S.B."/>
            <person name="Priest M."/>
            <person name="Young S.K."/>
            <person name="Wortman J."/>
            <person name="Nusbaum C."/>
            <person name="Birren B."/>
        </authorList>
    </citation>
    <scope>NUCLEOTIDE SEQUENCE [LARGE SCALE GENOMIC DNA]</scope>
    <source>
        <strain evidence="1 2">CBS 83496</strain>
    </source>
</reference>
<organism evidence="1 2">
    <name type="scientific">Cladophialophora immunda</name>
    <dbReference type="NCBI Taxonomy" id="569365"/>
    <lineage>
        <taxon>Eukaryota</taxon>
        <taxon>Fungi</taxon>
        <taxon>Dikarya</taxon>
        <taxon>Ascomycota</taxon>
        <taxon>Pezizomycotina</taxon>
        <taxon>Eurotiomycetes</taxon>
        <taxon>Chaetothyriomycetidae</taxon>
        <taxon>Chaetothyriales</taxon>
        <taxon>Herpotrichiellaceae</taxon>
        <taxon>Cladophialophora</taxon>
    </lineage>
</organism>
<dbReference type="Proteomes" id="UP000054466">
    <property type="component" value="Unassembled WGS sequence"/>
</dbReference>
<dbReference type="GeneID" id="27341887"/>
<dbReference type="RefSeq" id="XP_016251224.1">
    <property type="nucleotide sequence ID" value="XM_016389322.1"/>
</dbReference>
<gene>
    <name evidence="1" type="ORF">PV07_02693</name>
</gene>
<name>A0A0D2CIT8_9EURO</name>
<dbReference type="EMBL" id="KN847041">
    <property type="protein sequence ID" value="KIW31008.1"/>
    <property type="molecule type" value="Genomic_DNA"/>
</dbReference>
<dbReference type="AlphaFoldDB" id="A0A0D2CIT8"/>